<feature type="transmembrane region" description="Helical" evidence="1">
    <location>
        <begin position="136"/>
        <end position="155"/>
    </location>
</feature>
<organism evidence="2 3">
    <name type="scientific">Paenibacillus aurantius</name>
    <dbReference type="NCBI Taxonomy" id="2918900"/>
    <lineage>
        <taxon>Bacteria</taxon>
        <taxon>Bacillati</taxon>
        <taxon>Bacillota</taxon>
        <taxon>Bacilli</taxon>
        <taxon>Bacillales</taxon>
        <taxon>Paenibacillaceae</taxon>
        <taxon>Paenibacillus</taxon>
    </lineage>
</organism>
<keyword evidence="1" id="KW-1133">Transmembrane helix</keyword>
<feature type="transmembrane region" description="Helical" evidence="1">
    <location>
        <begin position="105"/>
        <end position="124"/>
    </location>
</feature>
<protein>
    <submittedName>
        <fullName evidence="2">Uncharacterized protein</fullName>
    </submittedName>
</protein>
<feature type="transmembrane region" description="Helical" evidence="1">
    <location>
        <begin position="381"/>
        <end position="402"/>
    </location>
</feature>
<sequence>MKSKLLQPASAAVLAAALVLGYLLLAKPLIGMADNGDFLRIMGAFGLDYLDPHLEYKDKYFSYFLSQYQMTGRYFQGGYPSTELIMVGLAMLLDKALTWDSVFDIRFLAILYAAVFLAAVYLLVQTYTTVSRTVGWVLAALLVLVFCDAGYAAYYNSLYGEPLSYAFLFLTMALALRICRTGRPSGGLLAAFFAAALFFIGAKVQNAPCGVLLALLSLRFLKMKADRSWRRSVIMGSVGLVAFSAAIYLLDPKEIKVINQYQTIFYGVLKDSPTPEKDLEELGIDPKFAVLKDTNYFTPNTAIPQSDPILQKEVYDKADQKTVALFYLTHPARFLDKMQVTARDAFTIHPSYLGNYEKAPDVPPGKITGTFTWWSKWKASALPRSFLLLCLFFAVYFAVLMINHRKESRLERRIELEAFALLGILAVLSFVVPVIGSGEADLAKHLFLFTVCFDMMLAVSLLGLVRFAFWNDRHENSSD</sequence>
<feature type="transmembrane region" description="Helical" evidence="1">
    <location>
        <begin position="414"/>
        <end position="435"/>
    </location>
</feature>
<evidence type="ECO:0000313" key="3">
    <source>
        <dbReference type="Proteomes" id="UP001305702"/>
    </source>
</evidence>
<dbReference type="EMBL" id="CP130318">
    <property type="protein sequence ID" value="WNQ10490.1"/>
    <property type="molecule type" value="Genomic_DNA"/>
</dbReference>
<feature type="transmembrane region" description="Helical" evidence="1">
    <location>
        <begin position="190"/>
        <end position="221"/>
    </location>
</feature>
<feature type="transmembrane region" description="Helical" evidence="1">
    <location>
        <begin position="233"/>
        <end position="250"/>
    </location>
</feature>
<evidence type="ECO:0000256" key="1">
    <source>
        <dbReference type="SAM" id="Phobius"/>
    </source>
</evidence>
<dbReference type="KEGG" id="paun:MJA45_23175"/>
<dbReference type="Proteomes" id="UP001305702">
    <property type="component" value="Chromosome"/>
</dbReference>
<name>A0AA96LE79_9BACL</name>
<keyword evidence="3" id="KW-1185">Reference proteome</keyword>
<gene>
    <name evidence="2" type="ORF">MJA45_23175</name>
</gene>
<feature type="transmembrane region" description="Helical" evidence="1">
    <location>
        <begin position="162"/>
        <end position="178"/>
    </location>
</feature>
<reference evidence="2 3" key="1">
    <citation type="submission" date="2022-02" db="EMBL/GenBank/DDBJ databases">
        <title>Paenibacillus sp. MBLB1776 Whole Genome Shotgun Sequencing.</title>
        <authorList>
            <person name="Hwang C.Y."/>
            <person name="Cho E.-S."/>
            <person name="Seo M.-J."/>
        </authorList>
    </citation>
    <scope>NUCLEOTIDE SEQUENCE [LARGE SCALE GENOMIC DNA]</scope>
    <source>
        <strain evidence="2 3">MBLB1776</strain>
    </source>
</reference>
<dbReference type="RefSeq" id="WP_315604264.1">
    <property type="nucleotide sequence ID" value="NZ_CP130318.1"/>
</dbReference>
<evidence type="ECO:0000313" key="2">
    <source>
        <dbReference type="EMBL" id="WNQ10490.1"/>
    </source>
</evidence>
<proteinExistence type="predicted"/>
<keyword evidence="1" id="KW-0812">Transmembrane</keyword>
<dbReference type="AlphaFoldDB" id="A0AA96LE79"/>
<accession>A0AA96LE79</accession>
<feature type="transmembrane region" description="Helical" evidence="1">
    <location>
        <begin position="447"/>
        <end position="469"/>
    </location>
</feature>
<keyword evidence="1" id="KW-0472">Membrane</keyword>